<name>A0A6N2KVK1_SALVM</name>
<evidence type="ECO:0000313" key="1">
    <source>
        <dbReference type="EMBL" id="VFU31850.1"/>
    </source>
</evidence>
<dbReference type="EMBL" id="CAADRP010000779">
    <property type="protein sequence ID" value="VFU31850.1"/>
    <property type="molecule type" value="Genomic_DNA"/>
</dbReference>
<sequence>MLLAPHMSQKMEGVAVVETSILLAAHNLKHQHPEAKHVRFYREEALHSIFRGHIATKNWKVACPGNDHCSDTPLT</sequence>
<proteinExistence type="predicted"/>
<dbReference type="AlphaFoldDB" id="A0A6N2KVK1"/>
<protein>
    <submittedName>
        <fullName evidence="1">Uncharacterized protein</fullName>
    </submittedName>
</protein>
<reference evidence="1" key="1">
    <citation type="submission" date="2019-03" db="EMBL/GenBank/DDBJ databases">
        <authorList>
            <person name="Mank J."/>
            <person name="Almeida P."/>
        </authorList>
    </citation>
    <scope>NUCLEOTIDE SEQUENCE</scope>
    <source>
        <strain evidence="1">78183</strain>
    </source>
</reference>
<accession>A0A6N2KVK1</accession>
<organism evidence="1">
    <name type="scientific">Salix viminalis</name>
    <name type="common">Common osier</name>
    <name type="synonym">Basket willow</name>
    <dbReference type="NCBI Taxonomy" id="40686"/>
    <lineage>
        <taxon>Eukaryota</taxon>
        <taxon>Viridiplantae</taxon>
        <taxon>Streptophyta</taxon>
        <taxon>Embryophyta</taxon>
        <taxon>Tracheophyta</taxon>
        <taxon>Spermatophyta</taxon>
        <taxon>Magnoliopsida</taxon>
        <taxon>eudicotyledons</taxon>
        <taxon>Gunneridae</taxon>
        <taxon>Pentapetalae</taxon>
        <taxon>rosids</taxon>
        <taxon>fabids</taxon>
        <taxon>Malpighiales</taxon>
        <taxon>Salicaceae</taxon>
        <taxon>Saliceae</taxon>
        <taxon>Salix</taxon>
    </lineage>
</organism>
<gene>
    <name evidence="1" type="ORF">SVIM_LOCUS137394</name>
</gene>